<dbReference type="AlphaFoldDB" id="A0A6J7UVT5"/>
<organism evidence="2">
    <name type="scientific">freshwater metagenome</name>
    <dbReference type="NCBI Taxonomy" id="449393"/>
    <lineage>
        <taxon>unclassified sequences</taxon>
        <taxon>metagenomes</taxon>
        <taxon>ecological metagenomes</taxon>
    </lineage>
</organism>
<proteinExistence type="predicted"/>
<sequence>MTSPALPANPRRKNAQSHRKLRHPAALQTHQHRDGNHQIELLLNCERPELINRAMRSSNGVDVGETYRKHQVVDVRHRCGSILKNKDQALAIEQQTKKNPRQDAEIGRWQEAHHAPRIELAHVDALLIAELLHQQGHNQEGAHHEEHIDDSCKGRRQV</sequence>
<evidence type="ECO:0000256" key="1">
    <source>
        <dbReference type="SAM" id="MobiDB-lite"/>
    </source>
</evidence>
<name>A0A6J7UVT5_9ZZZZ</name>
<dbReference type="EMBL" id="CAFBQW010000295">
    <property type="protein sequence ID" value="CAB5069232.1"/>
    <property type="molecule type" value="Genomic_DNA"/>
</dbReference>
<accession>A0A6J7UVT5</accession>
<feature type="compositionally biased region" description="Basic residues" evidence="1">
    <location>
        <begin position="10"/>
        <end position="23"/>
    </location>
</feature>
<evidence type="ECO:0000313" key="2">
    <source>
        <dbReference type="EMBL" id="CAB5069232.1"/>
    </source>
</evidence>
<protein>
    <submittedName>
        <fullName evidence="2">Unannotated protein</fullName>
    </submittedName>
</protein>
<feature type="compositionally biased region" description="Basic and acidic residues" evidence="1">
    <location>
        <begin position="140"/>
        <end position="158"/>
    </location>
</feature>
<feature type="region of interest" description="Disordered" evidence="1">
    <location>
        <begin position="137"/>
        <end position="158"/>
    </location>
</feature>
<reference evidence="2" key="1">
    <citation type="submission" date="2020-05" db="EMBL/GenBank/DDBJ databases">
        <authorList>
            <person name="Chiriac C."/>
            <person name="Salcher M."/>
            <person name="Ghai R."/>
            <person name="Kavagutti S V."/>
        </authorList>
    </citation>
    <scope>NUCLEOTIDE SEQUENCE</scope>
</reference>
<feature type="region of interest" description="Disordered" evidence="1">
    <location>
        <begin position="1"/>
        <end position="35"/>
    </location>
</feature>
<gene>
    <name evidence="2" type="ORF">UFOPK4354_01889</name>
</gene>